<keyword evidence="2" id="KW-0732">Signal</keyword>
<keyword evidence="4" id="KW-1185">Reference proteome</keyword>
<organism evidence="3 4">
    <name type="scientific">Nannochloropsis gaditana</name>
    <dbReference type="NCBI Taxonomy" id="72520"/>
    <lineage>
        <taxon>Eukaryota</taxon>
        <taxon>Sar</taxon>
        <taxon>Stramenopiles</taxon>
        <taxon>Ochrophyta</taxon>
        <taxon>Eustigmatophyceae</taxon>
        <taxon>Eustigmatales</taxon>
        <taxon>Monodopsidaceae</taxon>
        <taxon>Nannochloropsis</taxon>
    </lineage>
</organism>
<feature type="chain" id="PRO_5004904067" evidence="2">
    <location>
        <begin position="18"/>
        <end position="103"/>
    </location>
</feature>
<evidence type="ECO:0000256" key="2">
    <source>
        <dbReference type="SAM" id="SignalP"/>
    </source>
</evidence>
<feature type="region of interest" description="Disordered" evidence="1">
    <location>
        <begin position="20"/>
        <end position="55"/>
    </location>
</feature>
<comment type="caution">
    <text evidence="3">The sequence shown here is derived from an EMBL/GenBank/DDBJ whole genome shotgun (WGS) entry which is preliminary data.</text>
</comment>
<reference evidence="3 4" key="1">
    <citation type="journal article" date="2014" name="Mol. Plant">
        <title>Chromosome Scale Genome Assembly and Transcriptome Profiling of Nannochloropsis gaditana in Nitrogen Depletion.</title>
        <authorList>
            <person name="Corteggiani Carpinelli E."/>
            <person name="Telatin A."/>
            <person name="Vitulo N."/>
            <person name="Forcato C."/>
            <person name="D'Angelo M."/>
            <person name="Schiavon R."/>
            <person name="Vezzi A."/>
            <person name="Giacometti G.M."/>
            <person name="Morosinotto T."/>
            <person name="Valle G."/>
        </authorList>
    </citation>
    <scope>NUCLEOTIDE SEQUENCE [LARGE SCALE GENOMIC DNA]</scope>
    <source>
        <strain evidence="3 4">B-31</strain>
    </source>
</reference>
<feature type="compositionally biased region" description="Basic and acidic residues" evidence="1">
    <location>
        <begin position="22"/>
        <end position="55"/>
    </location>
</feature>
<accession>W7TZU2</accession>
<name>W7TZU2_9STRA</name>
<dbReference type="Proteomes" id="UP000019335">
    <property type="component" value="Chromosome 3"/>
</dbReference>
<gene>
    <name evidence="3" type="ORF">Naga_100919g3</name>
</gene>
<proteinExistence type="predicted"/>
<sequence length="103" mass="11689">MALFLLLHFSELRSAVSSTIKEQSKTRDLSDTSIREPEAQPKSRETLCEEDEKQHIQAISLHSSPSSFRIEMSKRLPKCLESIKCSVSKAGDNNPFSRTTIMY</sequence>
<dbReference type="EMBL" id="AZIL01000199">
    <property type="protein sequence ID" value="EWM28993.1"/>
    <property type="molecule type" value="Genomic_DNA"/>
</dbReference>
<feature type="signal peptide" evidence="2">
    <location>
        <begin position="1"/>
        <end position="17"/>
    </location>
</feature>
<evidence type="ECO:0000313" key="4">
    <source>
        <dbReference type="Proteomes" id="UP000019335"/>
    </source>
</evidence>
<protein>
    <submittedName>
        <fullName evidence="3">Uncharacterized protein</fullName>
    </submittedName>
</protein>
<evidence type="ECO:0000313" key="3">
    <source>
        <dbReference type="EMBL" id="EWM28993.1"/>
    </source>
</evidence>
<evidence type="ECO:0000256" key="1">
    <source>
        <dbReference type="SAM" id="MobiDB-lite"/>
    </source>
</evidence>
<dbReference type="AlphaFoldDB" id="W7TZU2"/>